<protein>
    <submittedName>
        <fullName evidence="3">Uncharacterized protein</fullName>
    </submittedName>
</protein>
<reference evidence="4" key="2">
    <citation type="submission" date="2015-01" db="EMBL/GenBank/DDBJ databases">
        <title>Evolutionary Origins and Diversification of the Mycorrhizal Mutualists.</title>
        <authorList>
            <consortium name="DOE Joint Genome Institute"/>
            <consortium name="Mycorrhizal Genomics Consortium"/>
            <person name="Kohler A."/>
            <person name="Kuo A."/>
            <person name="Nagy L.G."/>
            <person name="Floudas D."/>
            <person name="Copeland A."/>
            <person name="Barry K.W."/>
            <person name="Cichocki N."/>
            <person name="Veneault-Fourrey C."/>
            <person name="LaButti K."/>
            <person name="Lindquist E.A."/>
            <person name="Lipzen A."/>
            <person name="Lundell T."/>
            <person name="Morin E."/>
            <person name="Murat C."/>
            <person name="Riley R."/>
            <person name="Ohm R."/>
            <person name="Sun H."/>
            <person name="Tunlid A."/>
            <person name="Henrissat B."/>
            <person name="Grigoriev I.V."/>
            <person name="Hibbett D.S."/>
            <person name="Martin F."/>
        </authorList>
    </citation>
    <scope>NUCLEOTIDE SEQUENCE [LARGE SCALE GENOMIC DNA]</scope>
    <source>
        <strain evidence="4">Marx 270</strain>
    </source>
</reference>
<keyword evidence="4" id="KW-1185">Reference proteome</keyword>
<evidence type="ECO:0000313" key="4">
    <source>
        <dbReference type="Proteomes" id="UP000054217"/>
    </source>
</evidence>
<dbReference type="Proteomes" id="UP000054217">
    <property type="component" value="Unassembled WGS sequence"/>
</dbReference>
<evidence type="ECO:0000313" key="3">
    <source>
        <dbReference type="EMBL" id="KIO11140.1"/>
    </source>
</evidence>
<reference evidence="3 4" key="1">
    <citation type="submission" date="2014-04" db="EMBL/GenBank/DDBJ databases">
        <authorList>
            <consortium name="DOE Joint Genome Institute"/>
            <person name="Kuo A."/>
            <person name="Kohler A."/>
            <person name="Costa M.D."/>
            <person name="Nagy L.G."/>
            <person name="Floudas D."/>
            <person name="Copeland A."/>
            <person name="Barry K.W."/>
            <person name="Cichocki N."/>
            <person name="Veneault-Fourrey C."/>
            <person name="LaButti K."/>
            <person name="Lindquist E.A."/>
            <person name="Lipzen A."/>
            <person name="Lundell T."/>
            <person name="Morin E."/>
            <person name="Murat C."/>
            <person name="Sun H."/>
            <person name="Tunlid A."/>
            <person name="Henrissat B."/>
            <person name="Grigoriev I.V."/>
            <person name="Hibbett D.S."/>
            <person name="Martin F."/>
            <person name="Nordberg H.P."/>
            <person name="Cantor M.N."/>
            <person name="Hua S.X."/>
        </authorList>
    </citation>
    <scope>NUCLEOTIDE SEQUENCE [LARGE SCALE GENOMIC DNA]</scope>
    <source>
        <strain evidence="3 4">Marx 270</strain>
    </source>
</reference>
<name>A0A0C3PBQ1_PISTI</name>
<feature type="region of interest" description="Disordered" evidence="1">
    <location>
        <begin position="82"/>
        <end position="115"/>
    </location>
</feature>
<evidence type="ECO:0000256" key="2">
    <source>
        <dbReference type="SAM" id="SignalP"/>
    </source>
</evidence>
<dbReference type="HOGENOM" id="CLU_2110005_0_0_1"/>
<proteinExistence type="predicted"/>
<dbReference type="InParanoid" id="A0A0C3PBQ1"/>
<dbReference type="AlphaFoldDB" id="A0A0C3PBQ1"/>
<dbReference type="EMBL" id="KN831950">
    <property type="protein sequence ID" value="KIO11140.1"/>
    <property type="molecule type" value="Genomic_DNA"/>
</dbReference>
<evidence type="ECO:0000256" key="1">
    <source>
        <dbReference type="SAM" id="MobiDB-lite"/>
    </source>
</evidence>
<feature type="chain" id="PRO_5002168035" evidence="2">
    <location>
        <begin position="24"/>
        <end position="115"/>
    </location>
</feature>
<sequence length="115" mass="12533">MSEAGHCFAMLCGGCCMVIGSAATSLLSPREFGVTESCCSSHGWCGCCCKDAFDEEEHFETQMQREMERTRDKSKYKLVMPVETEPEATEGMIQGPSTARRSYEVPLTAGDSACP</sequence>
<dbReference type="OrthoDB" id="2608976at2759"/>
<keyword evidence="2" id="KW-0732">Signal</keyword>
<organism evidence="3 4">
    <name type="scientific">Pisolithus tinctorius Marx 270</name>
    <dbReference type="NCBI Taxonomy" id="870435"/>
    <lineage>
        <taxon>Eukaryota</taxon>
        <taxon>Fungi</taxon>
        <taxon>Dikarya</taxon>
        <taxon>Basidiomycota</taxon>
        <taxon>Agaricomycotina</taxon>
        <taxon>Agaricomycetes</taxon>
        <taxon>Agaricomycetidae</taxon>
        <taxon>Boletales</taxon>
        <taxon>Sclerodermatineae</taxon>
        <taxon>Pisolithaceae</taxon>
        <taxon>Pisolithus</taxon>
    </lineage>
</organism>
<accession>A0A0C3PBQ1</accession>
<feature type="signal peptide" evidence="2">
    <location>
        <begin position="1"/>
        <end position="23"/>
    </location>
</feature>
<gene>
    <name evidence="3" type="ORF">M404DRAFT_994819</name>
</gene>